<comment type="similarity">
    <text evidence="1">Belongs to the protease inhibitor I39 (alpha-2-macroglobulin) family. Bacterial alpha-2-macroglobulin subfamily.</text>
</comment>
<evidence type="ECO:0000256" key="1">
    <source>
        <dbReference type="ARBA" id="ARBA00010556"/>
    </source>
</evidence>
<dbReference type="Proteomes" id="UP000199021">
    <property type="component" value="Unassembled WGS sequence"/>
</dbReference>
<feature type="domain" description="Alpha-2-macroglobulin" evidence="4">
    <location>
        <begin position="1221"/>
        <end position="1311"/>
    </location>
</feature>
<dbReference type="SMART" id="SM01360">
    <property type="entry name" value="A2M"/>
    <property type="match status" value="1"/>
</dbReference>
<dbReference type="Pfam" id="PF17973">
    <property type="entry name" value="bMG10"/>
    <property type="match status" value="1"/>
</dbReference>
<dbReference type="EMBL" id="FOFB01000014">
    <property type="protein sequence ID" value="SEQ71776.1"/>
    <property type="molecule type" value="Genomic_DNA"/>
</dbReference>
<feature type="region of interest" description="Disordered" evidence="2">
    <location>
        <begin position="1174"/>
        <end position="1211"/>
    </location>
</feature>
<dbReference type="STRING" id="478744.SAMN05444359_114121"/>
<protein>
    <submittedName>
        <fullName evidence="5">MG2 domain-containing protein</fullName>
    </submittedName>
</protein>
<dbReference type="InterPro" id="IPR008930">
    <property type="entry name" value="Terpenoid_cyclase/PrenylTrfase"/>
</dbReference>
<keyword evidence="6" id="KW-1185">Reference proteome</keyword>
<gene>
    <name evidence="5" type="ORF">SAMN05444359_114121</name>
</gene>
<proteinExistence type="inferred from homology"/>
<feature type="compositionally biased region" description="Pro residues" evidence="2">
    <location>
        <begin position="1190"/>
        <end position="1200"/>
    </location>
</feature>
<dbReference type="Pfam" id="PF01835">
    <property type="entry name" value="MG2"/>
    <property type="match status" value="1"/>
</dbReference>
<evidence type="ECO:0000259" key="4">
    <source>
        <dbReference type="SMART" id="SM01360"/>
    </source>
</evidence>
<evidence type="ECO:0000256" key="2">
    <source>
        <dbReference type="SAM" id="MobiDB-lite"/>
    </source>
</evidence>
<dbReference type="InterPro" id="IPR001599">
    <property type="entry name" value="Macroglobln_a2"/>
</dbReference>
<dbReference type="Gene3D" id="1.50.10.20">
    <property type="match status" value="1"/>
</dbReference>
<accession>A0A1H9IB65</accession>
<sequence>MRYLLLALLLAVTAAMMGQDYKAAYKKVDNLSEEGKFRSALEAISEVYDMAAEAGDEDEMLKAIAHRAAYTARLEEDGTDAAIKLLQAELATNKNRPVVTPVLHYMLGQGYYNYARQNSYRLRNATAATDDGTPAADAPLADWTMLQLASTAEEHLLAGLEGARANRTRLAEIPAIVSNLNSRVNERPTLYDLLILQSMPLLASPLLNVTNPVPANPEKYAVSARDFVKLSLEDLEEGSGNQRRLALYQDLLDYHLESGGEALLRADLQRIELISSYGLADSTYASVLERMHQQYKGTAGFDLFLLTQARLHDRAESDWQELPRAHALKLLDQITETSPEVVAAAESLRRSVLSVDLSLNLREVYTRNRNLLVAQNYRNVEKVFYRVVAMTGKETPEDNRYNREPEELLPRLLKLPRLQEKSVTLPANDDYSAHTTEISLEELPSGRYYLIASDNKDFSLEEGTVVISDFQVSDLAIVRLETAEDNYFQIVDRTTGEPKAGVRVVIEQKKGYRDTKWSRLRTKTTGSDGRVAVPRNERGQLRLQLEDAEGKDRFVSETTYSSGSRQEPRNRVYPVTTLFTDRAIYRPGQTVRVYGLTMEKNQDNMPRQLTGADRKVTLLDANYQEVESVEVTSDRLGRFDLSFKLPTGGLTGNFSIRTEGGSLNFRVEEYKRPRFQVELEAPDFVVAGEEAEVTGSAKLYAGPGLNDAKVNYRVFVEEIRYYWFYRGGGSSNDRELVASGETSTDGYGAFSLSFTPEEGLSQGRRRYRYVIETDVTDDTGETHEASTSVSLRGEKPVVGLSVEDADIDVTDSLIIVAAGTDETLTVSARIVPVTKPGVGLLTRAWGFPDRPVLSPADYQKLFPGLPAEETPADPADWPAKSLPVYDGQLEITEGKARLALDATGWPAGHYRLEWNYPDGTKGEASAFTLMNAERGELPEGQLYALLGKDQVGKVGQAITLTLISAVDIPHIDFGWRSRNLREDGISAATRRTTFTYTPTEDDRGGIGFGMAFYRFGEVKQEQVRFGPGWENKKLQIDYATFRDKLRPGTPERWTLTVKNADGSPVPAAALATMYDASLDQIYAGSGWAFNPWPTFGYYGQMASQLNGGTSWHYGISRRVLSDLPSLPGLPGLDLGPLQWGYGMAGGGRRMLRDSGPPVAYSAAAPAMEAEGMAMSDADGSVQRKMSAPASAPPPPPPPAPADDEAGGGDAPVQIRKNLQETAFWLPDLRADADGNLVIEFDSPEALTSWKLRVFAHDPDLASAVSEQKIVTQKELMVLPNVPRFVREGDAMELTARVNNMTELGMVVKATLELFDPATGEAYLPERQAALLGGASAGAKYCQSEQRIEAGSGASFCFPLNIPDGLSSDGPIGYRVIVRGGDFSDGEENVIPVLTDRTLITVSQPFYLKRKEKKTITLPLLASSKSASLQHVGYTFEATTNPAWIALKSLPYLMEYPYDCTEQLANRYFANQLAFATVSRKPILEEVFRQWQADPNALKSELERNPQLKNALLTETPWLRAAQSEAEQRARIANLFDLKKLADEQVAALEKLANRQDGAGYFSWFPGGRENRYMTQYVVETMGRMQQLGVVTPDQTARVNGISQSAINWLDQEMRRDYDRYLKQTKDKPEQREDYMPSSSMVHYLYARAMSEGVKVDPSEQVSEALAFYSERIAAKWLSYGLYEQALIASTSVKTQQDATAKLIVESLRERAIRKDEFGMYWKYGQGFRWQNLPIETHCRILEAFQLAGGTTDELDEMRLWLLTNKRTNRWPTTKSTAAAVFALLNTGTNWTDAPGKPLQVEWPNTALKSSLASRVRAAQSSPEAATGAFSVSAAAGEIDNGLASVKVKNKDNRLVWGGVYWQYTELAEKVAASNDGPLTLSRELYRRVPTDDGMRLEPITADKPLAAGDRVTVRLILKSDREMDFVHLKDRRAATFEPIEQLSKYQYQNGLGYYQAPGDLATNFFIDHLPRGTFTLEYDLFATYSGSFSNGLGRVQCMYAPEFGGNTGGARILVE</sequence>
<name>A0A1H9IB65_9BACT</name>
<dbReference type="InterPro" id="IPR041246">
    <property type="entry name" value="Bact_MG10"/>
</dbReference>
<evidence type="ECO:0000313" key="5">
    <source>
        <dbReference type="EMBL" id="SEQ71776.1"/>
    </source>
</evidence>
<dbReference type="InterPro" id="IPR051802">
    <property type="entry name" value="YfhM-like"/>
</dbReference>
<dbReference type="OrthoDB" id="9767116at2"/>
<dbReference type="PANTHER" id="PTHR40094">
    <property type="entry name" value="ALPHA-2-MACROGLOBULIN HOMOLOG"/>
    <property type="match status" value="1"/>
</dbReference>
<reference evidence="6" key="1">
    <citation type="submission" date="2016-10" db="EMBL/GenBank/DDBJ databases">
        <authorList>
            <person name="Varghese N."/>
            <person name="Submissions S."/>
        </authorList>
    </citation>
    <scope>NUCLEOTIDE SEQUENCE [LARGE SCALE GENOMIC DNA]</scope>
    <source>
        <strain evidence="6">DSM 24740</strain>
    </source>
</reference>
<organism evidence="5 6">
    <name type="scientific">Neolewinella agarilytica</name>
    <dbReference type="NCBI Taxonomy" id="478744"/>
    <lineage>
        <taxon>Bacteria</taxon>
        <taxon>Pseudomonadati</taxon>
        <taxon>Bacteroidota</taxon>
        <taxon>Saprospiria</taxon>
        <taxon>Saprospirales</taxon>
        <taxon>Lewinellaceae</taxon>
        <taxon>Neolewinella</taxon>
    </lineage>
</organism>
<dbReference type="PANTHER" id="PTHR40094:SF1">
    <property type="entry name" value="UBIQUITIN DOMAIN-CONTAINING PROTEIN"/>
    <property type="match status" value="1"/>
</dbReference>
<feature type="chain" id="PRO_5011434790" evidence="3">
    <location>
        <begin position="19"/>
        <end position="2015"/>
    </location>
</feature>
<dbReference type="InterPro" id="IPR002890">
    <property type="entry name" value="MG2"/>
</dbReference>
<dbReference type="Gene3D" id="2.60.40.1930">
    <property type="match status" value="1"/>
</dbReference>
<dbReference type="InParanoid" id="A0A1H9IB65"/>
<keyword evidence="3" id="KW-0732">Signal</keyword>
<dbReference type="RefSeq" id="WP_090169469.1">
    <property type="nucleotide sequence ID" value="NZ_FOFB01000014.1"/>
</dbReference>
<dbReference type="SUPFAM" id="SSF48239">
    <property type="entry name" value="Terpenoid cyclases/Protein prenyltransferases"/>
    <property type="match status" value="1"/>
</dbReference>
<dbReference type="Pfam" id="PF00207">
    <property type="entry name" value="A2M"/>
    <property type="match status" value="1"/>
</dbReference>
<evidence type="ECO:0000256" key="3">
    <source>
        <dbReference type="SAM" id="SignalP"/>
    </source>
</evidence>
<feature type="signal peptide" evidence="3">
    <location>
        <begin position="1"/>
        <end position="18"/>
    </location>
</feature>
<dbReference type="GO" id="GO:0004866">
    <property type="term" value="F:endopeptidase inhibitor activity"/>
    <property type="evidence" value="ECO:0007669"/>
    <property type="project" value="InterPro"/>
</dbReference>
<evidence type="ECO:0000313" key="6">
    <source>
        <dbReference type="Proteomes" id="UP000199021"/>
    </source>
</evidence>